<reference evidence="4 5" key="1">
    <citation type="journal article" date="2020" name="Mol. Biol. Evol.">
        <title>Distinct Expression and Methylation Patterns for Genes with Different Fates following a Single Whole-Genome Duplication in Flowering Plants.</title>
        <authorList>
            <person name="Shi T."/>
            <person name="Rahmani R.S."/>
            <person name="Gugger P.F."/>
            <person name="Wang M."/>
            <person name="Li H."/>
            <person name="Zhang Y."/>
            <person name="Li Z."/>
            <person name="Wang Q."/>
            <person name="Van de Peer Y."/>
            <person name="Marchal K."/>
            <person name="Chen J."/>
        </authorList>
    </citation>
    <scope>NUCLEOTIDE SEQUENCE [LARGE SCALE GENOMIC DNA]</scope>
    <source>
        <tissue evidence="4">Leaf</tissue>
    </source>
</reference>
<dbReference type="GO" id="GO:0045493">
    <property type="term" value="P:xylan catabolic process"/>
    <property type="evidence" value="ECO:0007669"/>
    <property type="project" value="InterPro"/>
</dbReference>
<name>A0A822XKP5_NELNU</name>
<feature type="domain" description="Glycoside hydrolase family 3 C-terminal" evidence="3">
    <location>
        <begin position="2"/>
        <end position="91"/>
    </location>
</feature>
<accession>A0A822XKP5</accession>
<dbReference type="InterPro" id="IPR036881">
    <property type="entry name" value="Glyco_hydro_3_C_sf"/>
</dbReference>
<protein>
    <recommendedName>
        <fullName evidence="3">Glycoside hydrolase family 3 C-terminal domain-containing protein</fullName>
    </recommendedName>
</protein>
<dbReference type="PANTHER" id="PTHR42721">
    <property type="entry name" value="SUGAR HYDROLASE-RELATED"/>
    <property type="match status" value="1"/>
</dbReference>
<sequence length="95" mass="10159">MEATKKADANVVVVGLDLSIEDEFVDHLDLLLLGYQTQLVNQDVSIAKGPIILVLMCSGSIDISFAKKNPNIGDILWAGYPTKEGGCAIANTVRV</sequence>
<keyword evidence="5" id="KW-1185">Reference proteome</keyword>
<evidence type="ECO:0000256" key="1">
    <source>
        <dbReference type="ARBA" id="ARBA00022801"/>
    </source>
</evidence>
<dbReference type="AlphaFoldDB" id="A0A822XKP5"/>
<dbReference type="EMBL" id="DUZY01000001">
    <property type="protein sequence ID" value="DAD19385.1"/>
    <property type="molecule type" value="Genomic_DNA"/>
</dbReference>
<evidence type="ECO:0000313" key="5">
    <source>
        <dbReference type="Proteomes" id="UP000607653"/>
    </source>
</evidence>
<dbReference type="InterPro" id="IPR044993">
    <property type="entry name" value="BXL"/>
</dbReference>
<dbReference type="Gene3D" id="3.40.50.1700">
    <property type="entry name" value="Glycoside hydrolase family 3 C-terminal domain"/>
    <property type="match status" value="1"/>
</dbReference>
<dbReference type="InterPro" id="IPR002772">
    <property type="entry name" value="Glyco_hydro_3_C"/>
</dbReference>
<keyword evidence="1" id="KW-0378">Hydrolase</keyword>
<evidence type="ECO:0000256" key="2">
    <source>
        <dbReference type="ARBA" id="ARBA00023295"/>
    </source>
</evidence>
<evidence type="ECO:0000313" key="4">
    <source>
        <dbReference type="EMBL" id="DAD19385.1"/>
    </source>
</evidence>
<dbReference type="GO" id="GO:0009044">
    <property type="term" value="F:xylan 1,4-beta-xylosidase activity"/>
    <property type="evidence" value="ECO:0007669"/>
    <property type="project" value="InterPro"/>
</dbReference>
<comment type="caution">
    <text evidence="4">The sequence shown here is derived from an EMBL/GenBank/DDBJ whole genome shotgun (WGS) entry which is preliminary data.</text>
</comment>
<keyword evidence="2" id="KW-0326">Glycosidase</keyword>
<dbReference type="Pfam" id="PF01915">
    <property type="entry name" value="Glyco_hydro_3_C"/>
    <property type="match status" value="1"/>
</dbReference>
<proteinExistence type="predicted"/>
<gene>
    <name evidence="4" type="ORF">HUJ06_020848</name>
</gene>
<dbReference type="PANTHER" id="PTHR42721:SF11">
    <property type="entry name" value="BETA-D-XYLOSIDASE 5-RELATED"/>
    <property type="match status" value="1"/>
</dbReference>
<evidence type="ECO:0000259" key="3">
    <source>
        <dbReference type="Pfam" id="PF01915"/>
    </source>
</evidence>
<organism evidence="4 5">
    <name type="scientific">Nelumbo nucifera</name>
    <name type="common">Sacred lotus</name>
    <dbReference type="NCBI Taxonomy" id="4432"/>
    <lineage>
        <taxon>Eukaryota</taxon>
        <taxon>Viridiplantae</taxon>
        <taxon>Streptophyta</taxon>
        <taxon>Embryophyta</taxon>
        <taxon>Tracheophyta</taxon>
        <taxon>Spermatophyta</taxon>
        <taxon>Magnoliopsida</taxon>
        <taxon>Proteales</taxon>
        <taxon>Nelumbonaceae</taxon>
        <taxon>Nelumbo</taxon>
    </lineage>
</organism>
<dbReference type="Proteomes" id="UP000607653">
    <property type="component" value="Unassembled WGS sequence"/>
</dbReference>
<dbReference type="SUPFAM" id="SSF52279">
    <property type="entry name" value="Beta-D-glucan exohydrolase, C-terminal domain"/>
    <property type="match status" value="1"/>
</dbReference>